<dbReference type="EMBL" id="KN293998">
    <property type="protein sequence ID" value="EEH41229.1"/>
    <property type="molecule type" value="Genomic_DNA"/>
</dbReference>
<dbReference type="eggNOG" id="ENOG502RAHM">
    <property type="taxonomic scope" value="Eukaryota"/>
</dbReference>
<protein>
    <submittedName>
        <fullName evidence="1">Uncharacterized protein</fullName>
    </submittedName>
</protein>
<dbReference type="AlphaFoldDB" id="C1GXE1"/>
<gene>
    <name evidence="1" type="ORF">PAAG_03515</name>
</gene>
<evidence type="ECO:0000313" key="1">
    <source>
        <dbReference type="EMBL" id="EEH41229.1"/>
    </source>
</evidence>
<dbReference type="OrthoDB" id="4190804at2759"/>
<dbReference type="GeneID" id="9098183"/>
<dbReference type="RefSeq" id="XP_002794970.1">
    <property type="nucleotide sequence ID" value="XM_002794924.1"/>
</dbReference>
<dbReference type="VEuPathDB" id="FungiDB:PAAG_03515"/>
<evidence type="ECO:0000313" key="2">
    <source>
        <dbReference type="Proteomes" id="UP000002059"/>
    </source>
</evidence>
<proteinExistence type="predicted"/>
<dbReference type="Proteomes" id="UP000002059">
    <property type="component" value="Partially assembled WGS sequence"/>
</dbReference>
<dbReference type="HOGENOM" id="CLU_1251023_0_0_1"/>
<accession>C1GXE1</accession>
<organism evidence="1 2">
    <name type="scientific">Paracoccidioides lutzii (strain ATCC MYA-826 / Pb01)</name>
    <name type="common">Paracoccidioides brasiliensis</name>
    <dbReference type="NCBI Taxonomy" id="502779"/>
    <lineage>
        <taxon>Eukaryota</taxon>
        <taxon>Fungi</taxon>
        <taxon>Dikarya</taxon>
        <taxon>Ascomycota</taxon>
        <taxon>Pezizomycotina</taxon>
        <taxon>Eurotiomycetes</taxon>
        <taxon>Eurotiomycetidae</taxon>
        <taxon>Onygenales</taxon>
        <taxon>Ajellomycetaceae</taxon>
        <taxon>Paracoccidioides</taxon>
    </lineage>
</organism>
<keyword evidence="2" id="KW-1185">Reference proteome</keyword>
<name>C1GXE1_PARBA</name>
<reference evidence="1 2" key="1">
    <citation type="journal article" date="2011" name="PLoS Genet.">
        <title>Comparative genomic analysis of human fungal pathogens causing paracoccidioidomycosis.</title>
        <authorList>
            <person name="Desjardins C.A."/>
            <person name="Champion M.D."/>
            <person name="Holder J.W."/>
            <person name="Muszewska A."/>
            <person name="Goldberg J."/>
            <person name="Bailao A.M."/>
            <person name="Brigido M.M."/>
            <person name="Ferreira M.E."/>
            <person name="Garcia A.M."/>
            <person name="Grynberg M."/>
            <person name="Gujja S."/>
            <person name="Heiman D.I."/>
            <person name="Henn M.R."/>
            <person name="Kodira C.D."/>
            <person name="Leon-Narvaez H."/>
            <person name="Longo L.V."/>
            <person name="Ma L.J."/>
            <person name="Malavazi I."/>
            <person name="Matsuo A.L."/>
            <person name="Morais F.V."/>
            <person name="Pereira M."/>
            <person name="Rodriguez-Brito S."/>
            <person name="Sakthikumar S."/>
            <person name="Salem-Izacc S.M."/>
            <person name="Sykes S.M."/>
            <person name="Teixeira M.M."/>
            <person name="Vallejo M.C."/>
            <person name="Walter M.E."/>
            <person name="Yandava C."/>
            <person name="Young S."/>
            <person name="Zeng Q."/>
            <person name="Zucker J."/>
            <person name="Felipe M.S."/>
            <person name="Goldman G.H."/>
            <person name="Haas B.J."/>
            <person name="McEwen J.G."/>
            <person name="Nino-Vega G."/>
            <person name="Puccia R."/>
            <person name="San-Blas G."/>
            <person name="Soares C.M."/>
            <person name="Birren B.W."/>
            <person name="Cuomo C.A."/>
        </authorList>
    </citation>
    <scope>NUCLEOTIDE SEQUENCE [LARGE SCALE GENOMIC DNA]</scope>
    <source>
        <strain evidence="2">ATCC MYA-826 / Pb01</strain>
    </source>
</reference>
<sequence length="221" mass="25516">MEQESSYPTPTSTPSNENDEFAQIGANFLRLRAIGFPEEQAAKLAREVWMRQLGLPIESSTSSSSSQSPSSAFKDFKDEFGYIDLKLNNKLAGESNYAAWRNPGQRQGDDTRIWRYKESKLWECQWNGMKPRTSNTRTAQYFAKISDINIDQYERGQLVNEIDLHGWSLPDPFLAQRFINGLKTYAQSYVQQYLKTLRQGRPKTEVPVINLNELIDDLIRY</sequence>
<dbReference type="KEGG" id="pbl:PAAG_03515"/>